<dbReference type="AlphaFoldDB" id="A0A9P1GSQ1"/>
<feature type="region of interest" description="Disordered" evidence="4">
    <location>
        <begin position="340"/>
        <end position="382"/>
    </location>
</feature>
<dbReference type="EMBL" id="CAMXCT010006803">
    <property type="protein sequence ID" value="CAI4020337.1"/>
    <property type="molecule type" value="Genomic_DNA"/>
</dbReference>
<reference evidence="6 7" key="2">
    <citation type="submission" date="2024-05" db="EMBL/GenBank/DDBJ databases">
        <authorList>
            <person name="Chen Y."/>
            <person name="Shah S."/>
            <person name="Dougan E. K."/>
            <person name="Thang M."/>
            <person name="Chan C."/>
        </authorList>
    </citation>
    <scope>NUCLEOTIDE SEQUENCE [LARGE SCALE GENOMIC DNA]</scope>
</reference>
<reference evidence="5" key="1">
    <citation type="submission" date="2022-10" db="EMBL/GenBank/DDBJ databases">
        <authorList>
            <person name="Chen Y."/>
            <person name="Dougan E. K."/>
            <person name="Chan C."/>
            <person name="Rhodes N."/>
            <person name="Thang M."/>
        </authorList>
    </citation>
    <scope>NUCLEOTIDE SEQUENCE</scope>
</reference>
<dbReference type="EMBL" id="CAMXCT030006803">
    <property type="protein sequence ID" value="CAL4807649.1"/>
    <property type="molecule type" value="Genomic_DNA"/>
</dbReference>
<evidence type="ECO:0000313" key="6">
    <source>
        <dbReference type="EMBL" id="CAL4807649.1"/>
    </source>
</evidence>
<keyword evidence="7" id="KW-1185">Reference proteome</keyword>
<name>A0A9P1GSQ1_9DINO</name>
<proteinExistence type="predicted"/>
<evidence type="ECO:0000256" key="4">
    <source>
        <dbReference type="SAM" id="MobiDB-lite"/>
    </source>
</evidence>
<evidence type="ECO:0000256" key="3">
    <source>
        <dbReference type="ARBA" id="ARBA00022837"/>
    </source>
</evidence>
<organism evidence="5">
    <name type="scientific">Cladocopium goreaui</name>
    <dbReference type="NCBI Taxonomy" id="2562237"/>
    <lineage>
        <taxon>Eukaryota</taxon>
        <taxon>Sar</taxon>
        <taxon>Alveolata</taxon>
        <taxon>Dinophyceae</taxon>
        <taxon>Suessiales</taxon>
        <taxon>Symbiodiniaceae</taxon>
        <taxon>Cladocopium</taxon>
    </lineage>
</organism>
<dbReference type="InterPro" id="IPR011992">
    <property type="entry name" value="EF-hand-dom_pair"/>
</dbReference>
<dbReference type="EMBL" id="CAMXCT020006803">
    <property type="protein sequence ID" value="CAL1173712.1"/>
    <property type="molecule type" value="Genomic_DNA"/>
</dbReference>
<sequence length="587" mass="66623">MGKDLNQIEEAILAKIQERAHSRTTEETFLVKALRYQDLSSCGWLDFPKFSRALLPYTSGVSEKDVEAIFERYADQGSLPIRPFASDFVSGVRREEQEAPEPMYQEPDLSEETLENIKVVYDQGPRGTTSLAAVVRRIRQLIARKGIRTAVDIVQHFYSADEDVDDQLDMYEFRQACRKAGLTFRDAEEVSIFEACAETKGKIHLPTFLKLLHGEMSSARRSLVERAFAAVGGNPQDDQSVVSPGKLKEHFMAQAHPLVVRGELEPGYVLAEFLDTFSQLAHVLGGCENGMVSWADFHAYYDVVSSTVENDALFDLIVQRVWDVKTKAWADGDVSPRRLVREVDDAPSPTAEKRPPPHSGPSVYTMDSPRGPQEHHRRFGRGPQASAITKSSIVFADIVNTLQEVFQRLSRSISLRGLRGWLTVVQRFQHFDYRRNGTVMRLDWQRLCRGLGLGLSSEDQEQIFKELSKKKKGQAMDYVECLRILRGDSLPEERAQAVDHLFQALGTDHVAPAELKRRFDASNAPQCLLRRKDPRQAEQEFFDAVDFFSQGAPFDVEKFDEFFRMVSAVHEDDDEFRLMTTSAFNVQ</sequence>
<evidence type="ECO:0000313" key="5">
    <source>
        <dbReference type="EMBL" id="CAI4020337.1"/>
    </source>
</evidence>
<keyword evidence="3" id="KW-0106">Calcium</keyword>
<dbReference type="GO" id="GO:0046872">
    <property type="term" value="F:metal ion binding"/>
    <property type="evidence" value="ECO:0007669"/>
    <property type="project" value="UniProtKB-KW"/>
</dbReference>
<keyword evidence="1" id="KW-0479">Metal-binding</keyword>
<gene>
    <name evidence="5" type="ORF">C1SCF055_LOCUS44759</name>
</gene>
<dbReference type="InterPro" id="IPR051581">
    <property type="entry name" value="Ca-bind"/>
</dbReference>
<dbReference type="OrthoDB" id="425778at2759"/>
<dbReference type="PANTHER" id="PTHR34524:SF6">
    <property type="entry name" value="CALCYPHOSINE LIKE"/>
    <property type="match status" value="1"/>
</dbReference>
<dbReference type="SUPFAM" id="SSF47473">
    <property type="entry name" value="EF-hand"/>
    <property type="match status" value="1"/>
</dbReference>
<evidence type="ECO:0000256" key="2">
    <source>
        <dbReference type="ARBA" id="ARBA00022737"/>
    </source>
</evidence>
<dbReference type="Gene3D" id="1.10.238.10">
    <property type="entry name" value="EF-hand"/>
    <property type="match status" value="4"/>
</dbReference>
<accession>A0A9P1GSQ1</accession>
<protein>
    <submittedName>
        <fullName evidence="6">Calmodulin</fullName>
    </submittedName>
</protein>
<comment type="caution">
    <text evidence="5">The sequence shown here is derived from an EMBL/GenBank/DDBJ whole genome shotgun (WGS) entry which is preliminary data.</text>
</comment>
<evidence type="ECO:0000256" key="1">
    <source>
        <dbReference type="ARBA" id="ARBA00022723"/>
    </source>
</evidence>
<keyword evidence="2" id="KW-0677">Repeat</keyword>
<evidence type="ECO:0000313" key="7">
    <source>
        <dbReference type="Proteomes" id="UP001152797"/>
    </source>
</evidence>
<dbReference type="Proteomes" id="UP001152797">
    <property type="component" value="Unassembled WGS sequence"/>
</dbReference>
<dbReference type="PANTHER" id="PTHR34524">
    <property type="entry name" value="CALCYPHOSIN"/>
    <property type="match status" value="1"/>
</dbReference>